<dbReference type="AlphaFoldDB" id="A0A2S1SFX5"/>
<proteinExistence type="predicted"/>
<dbReference type="EMBL" id="CP029187">
    <property type="protein sequence ID" value="AWI25279.1"/>
    <property type="molecule type" value="Genomic_DNA"/>
</dbReference>
<evidence type="ECO:0000313" key="2">
    <source>
        <dbReference type="EMBL" id="AWI25279.1"/>
    </source>
</evidence>
<keyword evidence="1" id="KW-1133">Transmembrane helix</keyword>
<dbReference type="OrthoDB" id="1004942at2"/>
<protein>
    <submittedName>
        <fullName evidence="2">Uncharacterized protein</fullName>
    </submittedName>
</protein>
<organism evidence="2 3">
    <name type="scientific">Flavobacterium pallidum</name>
    <dbReference type="NCBI Taxonomy" id="2172098"/>
    <lineage>
        <taxon>Bacteria</taxon>
        <taxon>Pseudomonadati</taxon>
        <taxon>Bacteroidota</taxon>
        <taxon>Flavobacteriia</taxon>
        <taxon>Flavobacteriales</taxon>
        <taxon>Flavobacteriaceae</taxon>
        <taxon>Flavobacterium</taxon>
    </lineage>
</organism>
<keyword evidence="3" id="KW-1185">Reference proteome</keyword>
<keyword evidence="1" id="KW-0472">Membrane</keyword>
<evidence type="ECO:0000313" key="3">
    <source>
        <dbReference type="Proteomes" id="UP000244937"/>
    </source>
</evidence>
<dbReference type="Proteomes" id="UP000244937">
    <property type="component" value="Chromosome"/>
</dbReference>
<dbReference type="KEGG" id="fpal:HYN49_04855"/>
<evidence type="ECO:0000256" key="1">
    <source>
        <dbReference type="SAM" id="Phobius"/>
    </source>
</evidence>
<name>A0A2S1SFX5_9FLAO</name>
<gene>
    <name evidence="2" type="ORF">HYN49_04855</name>
</gene>
<reference evidence="2 3" key="1">
    <citation type="submission" date="2018-05" db="EMBL/GenBank/DDBJ databases">
        <title>Genome sequencing of Flavobacterium sp. HYN0049.</title>
        <authorList>
            <person name="Yi H."/>
            <person name="Baek C."/>
        </authorList>
    </citation>
    <scope>NUCLEOTIDE SEQUENCE [LARGE SCALE GENOMIC DNA]</scope>
    <source>
        <strain evidence="2 3">HYN0049</strain>
    </source>
</reference>
<accession>A0A2S1SFX5</accession>
<feature type="transmembrane region" description="Helical" evidence="1">
    <location>
        <begin position="12"/>
        <end position="36"/>
    </location>
</feature>
<sequence>MKQLKRANARLYSGALQFAVLTGLVVALLLTALITLQNTHTFFINQSEASVENITLSNSGISFLLTQTKNITDTIQLPQLSGKNHKVQVHLSKWGIFEKASSKASHRKKNFMRVALLGTQITRQKRPALYLEDNLKPLIVVGHTILQGTIFLPGQGIKPGYIAGESFNGVQLFQGNSKTSAKELPDFRKNYRQDLTRMMNDVRYNQTNLSIETARTKIVNSFSLPTKTIYSKGEIALANTYMVGNIVIKSETSIIVKKNTVLKDVILMAPTIAIEDEVTGNFQAFSDHRITVGKNCTLAYPSALVLMEVPQKGRQLSDLGDHSILVDSGSTIAGTICYLKSAVGNDFKTQVYLNSDAVIKGEVFCEGNFEMRGKVHGSVFTEQFIVNEAGSVFINHIYGGEITALDFTDSFCGLPFKDNPKGIAKWLY</sequence>
<keyword evidence="1" id="KW-0812">Transmembrane</keyword>
<dbReference type="RefSeq" id="WP_108903073.1">
    <property type="nucleotide sequence ID" value="NZ_CP029187.1"/>
</dbReference>